<evidence type="ECO:0000313" key="13">
    <source>
        <dbReference type="EMBL" id="PDH33051.1"/>
    </source>
</evidence>
<keyword evidence="4" id="KW-0132">Cell division</keyword>
<evidence type="ECO:0000256" key="10">
    <source>
        <dbReference type="ARBA" id="ARBA00035657"/>
    </source>
</evidence>
<keyword evidence="9" id="KW-0131">Cell cycle</keyword>
<comment type="caution">
    <text evidence="13">The sequence shown here is derived from an EMBL/GenBank/DDBJ whole genome shotgun (WGS) entry which is preliminary data.</text>
</comment>
<reference evidence="13 14" key="1">
    <citation type="submission" date="2017-08" db="EMBL/GenBank/DDBJ databases">
        <title>Fine stratification of microbial communities through a metagenomic profile of the photic zone.</title>
        <authorList>
            <person name="Haro-Moreno J.M."/>
            <person name="Lopez-Perez M."/>
            <person name="De La Torre J."/>
            <person name="Picazo A."/>
            <person name="Camacho A."/>
            <person name="Rodriguez-Valera F."/>
        </authorList>
    </citation>
    <scope>NUCLEOTIDE SEQUENCE [LARGE SCALE GENOMIC DNA]</scope>
    <source>
        <strain evidence="13">MED-G28</strain>
    </source>
</reference>
<dbReference type="EMBL" id="NTJZ01000011">
    <property type="protein sequence ID" value="PDH33051.1"/>
    <property type="molecule type" value="Genomic_DNA"/>
</dbReference>
<dbReference type="Pfam" id="PF06295">
    <property type="entry name" value="ZapG-like"/>
    <property type="match status" value="1"/>
</dbReference>
<gene>
    <name evidence="13" type="ORF">CNF02_10095</name>
</gene>
<evidence type="ECO:0000256" key="9">
    <source>
        <dbReference type="ARBA" id="ARBA00023306"/>
    </source>
</evidence>
<dbReference type="Proteomes" id="UP000219329">
    <property type="component" value="Unassembled WGS sequence"/>
</dbReference>
<name>A0A2A5W9L0_9GAMM</name>
<dbReference type="InterPro" id="IPR009386">
    <property type="entry name" value="ZapG-like"/>
</dbReference>
<dbReference type="GO" id="GO:0051301">
    <property type="term" value="P:cell division"/>
    <property type="evidence" value="ECO:0007669"/>
    <property type="project" value="UniProtKB-KW"/>
</dbReference>
<evidence type="ECO:0000256" key="5">
    <source>
        <dbReference type="ARBA" id="ARBA00022692"/>
    </source>
</evidence>
<evidence type="ECO:0000256" key="6">
    <source>
        <dbReference type="ARBA" id="ARBA00022960"/>
    </source>
</evidence>
<evidence type="ECO:0000256" key="7">
    <source>
        <dbReference type="ARBA" id="ARBA00022989"/>
    </source>
</evidence>
<keyword evidence="2" id="KW-1003">Cell membrane</keyword>
<dbReference type="PANTHER" id="PTHR39579:SF1">
    <property type="entry name" value="INNER MEMBRANE PROTEIN YHCB"/>
    <property type="match status" value="1"/>
</dbReference>
<keyword evidence="5" id="KW-0812">Transmembrane</keyword>
<proteinExistence type="inferred from homology"/>
<dbReference type="PANTHER" id="PTHR39579">
    <property type="entry name" value="INNER MEMBRANE PROTEIN YHCB"/>
    <property type="match status" value="1"/>
</dbReference>
<dbReference type="GO" id="GO:0005886">
    <property type="term" value="C:plasma membrane"/>
    <property type="evidence" value="ECO:0007669"/>
    <property type="project" value="UniProtKB-SubCell"/>
</dbReference>
<evidence type="ECO:0000313" key="14">
    <source>
        <dbReference type="Proteomes" id="UP000219329"/>
    </source>
</evidence>
<keyword evidence="6" id="KW-0133">Cell shape</keyword>
<evidence type="ECO:0000256" key="2">
    <source>
        <dbReference type="ARBA" id="ARBA00022475"/>
    </source>
</evidence>
<accession>A0A2A5W9L0</accession>
<evidence type="ECO:0000256" key="3">
    <source>
        <dbReference type="ARBA" id="ARBA00022519"/>
    </source>
</evidence>
<protein>
    <recommendedName>
        <fullName evidence="11">Z-ring associated protein G</fullName>
    </recommendedName>
    <alternativeName>
        <fullName evidence="12">Cell division protein ZapG</fullName>
    </alternativeName>
</protein>
<sequence>MSIWIIAMGCLAIGIVAGVVFASRLNTSPSRVQELENQIRALKESNNEYRHSVSDHFSMTAELVQHMTETYKEVYQHIASGAQDLCNTEVANKLLPTEPDAVFDATAQGTEPTGLIPPKDYAVKASPDQVGALSEDFGIDKAKLIAEEDVPIQPAK</sequence>
<keyword evidence="8" id="KW-0472">Membrane</keyword>
<evidence type="ECO:0000256" key="4">
    <source>
        <dbReference type="ARBA" id="ARBA00022618"/>
    </source>
</evidence>
<evidence type="ECO:0000256" key="8">
    <source>
        <dbReference type="ARBA" id="ARBA00023136"/>
    </source>
</evidence>
<comment type="similarity">
    <text evidence="10">Belongs to the ZapG family.</text>
</comment>
<comment type="subcellular location">
    <subcellularLocation>
        <location evidence="1">Cell inner membrane</location>
        <topology evidence="1">Single-pass membrane protein</topology>
    </subcellularLocation>
</comment>
<keyword evidence="7" id="KW-1133">Transmembrane helix</keyword>
<evidence type="ECO:0000256" key="12">
    <source>
        <dbReference type="ARBA" id="ARBA00035727"/>
    </source>
</evidence>
<keyword evidence="3" id="KW-0997">Cell inner membrane</keyword>
<evidence type="ECO:0000256" key="11">
    <source>
        <dbReference type="ARBA" id="ARBA00035703"/>
    </source>
</evidence>
<organism evidence="13 14">
    <name type="scientific">OM182 bacterium MED-G28</name>
    <dbReference type="NCBI Taxonomy" id="1986256"/>
    <lineage>
        <taxon>Bacteria</taxon>
        <taxon>Pseudomonadati</taxon>
        <taxon>Pseudomonadota</taxon>
        <taxon>Gammaproteobacteria</taxon>
        <taxon>OMG group</taxon>
        <taxon>OM182 clade</taxon>
    </lineage>
</organism>
<dbReference type="GO" id="GO:0008360">
    <property type="term" value="P:regulation of cell shape"/>
    <property type="evidence" value="ECO:0007669"/>
    <property type="project" value="UniProtKB-KW"/>
</dbReference>
<evidence type="ECO:0000256" key="1">
    <source>
        <dbReference type="ARBA" id="ARBA00004377"/>
    </source>
</evidence>
<dbReference type="AlphaFoldDB" id="A0A2A5W9L0"/>